<evidence type="ECO:0000256" key="2">
    <source>
        <dbReference type="SAM" id="SignalP"/>
    </source>
</evidence>
<protein>
    <submittedName>
        <fullName evidence="3">Invasion associated locus B family protein</fullName>
    </submittedName>
</protein>
<dbReference type="Gene3D" id="2.60.40.1880">
    <property type="entry name" value="Invasion associated locus B (IalB) protein"/>
    <property type="match status" value="1"/>
</dbReference>
<feature type="region of interest" description="Disordered" evidence="1">
    <location>
        <begin position="32"/>
        <end position="53"/>
    </location>
</feature>
<accession>A0A4P8EDH7</accession>
<keyword evidence="2" id="KW-0732">Signal</keyword>
<feature type="signal peptide" evidence="2">
    <location>
        <begin position="1"/>
        <end position="24"/>
    </location>
</feature>
<dbReference type="Pfam" id="PF06776">
    <property type="entry name" value="IalB"/>
    <property type="match status" value="1"/>
</dbReference>
<dbReference type="InterPro" id="IPR010642">
    <property type="entry name" value="Invasion_prot_B"/>
</dbReference>
<dbReference type="InterPro" id="IPR038696">
    <property type="entry name" value="IalB_sf"/>
</dbReference>
<dbReference type="AlphaFoldDB" id="A0A4P8EDH7"/>
<dbReference type="EMBL" id="CP039964">
    <property type="protein sequence ID" value="QCO54802.1"/>
    <property type="molecule type" value="Genomic_DNA"/>
</dbReference>
<sequence>MPVKKSAQFLAIPLCLLLGTAAFAQETAPVADAESTDAPNGLSMGTQEPAANDGIGATYTAETFGTWEQRCVKTEDGADPCQLYHLLKDSEGNNVAEISIFGLPKGQQAVAGATVIVPLETLLTAELSVAVDSAAARKYPFSWCSNIGCIARIGFTQAEVDGFKKGNAANLSIVPVVAPDQKVELSVSLTGFTAGYDAVNKANGN</sequence>
<gene>
    <name evidence="3" type="ORF">EOK75_02735</name>
</gene>
<dbReference type="Proteomes" id="UP000298631">
    <property type="component" value="Chromosome"/>
</dbReference>
<evidence type="ECO:0000313" key="3">
    <source>
        <dbReference type="EMBL" id="QCO54802.1"/>
    </source>
</evidence>
<proteinExistence type="predicted"/>
<dbReference type="KEGG" id="pseb:EOK75_02735"/>
<organism evidence="3 4">
    <name type="scientific">Pseudorhodobacter turbinis</name>
    <dbReference type="NCBI Taxonomy" id="2500533"/>
    <lineage>
        <taxon>Bacteria</taxon>
        <taxon>Pseudomonadati</taxon>
        <taxon>Pseudomonadota</taxon>
        <taxon>Alphaproteobacteria</taxon>
        <taxon>Rhodobacterales</taxon>
        <taxon>Paracoccaceae</taxon>
        <taxon>Pseudorhodobacter</taxon>
    </lineage>
</organism>
<reference evidence="3 4" key="1">
    <citation type="submission" date="2019-05" db="EMBL/GenBank/DDBJ databases">
        <title>Pseudorhodobacter turbinis sp. nov., isolated from the gut of the Korean turban shell.</title>
        <authorList>
            <person name="Jeong Y.-S."/>
            <person name="Kang W.-R."/>
            <person name="Bae J.-W."/>
        </authorList>
    </citation>
    <scope>NUCLEOTIDE SEQUENCE [LARGE SCALE GENOMIC DNA]</scope>
    <source>
        <strain evidence="3 4">S12M18</strain>
    </source>
</reference>
<feature type="chain" id="PRO_5020810351" evidence="2">
    <location>
        <begin position="25"/>
        <end position="205"/>
    </location>
</feature>
<evidence type="ECO:0000313" key="4">
    <source>
        <dbReference type="Proteomes" id="UP000298631"/>
    </source>
</evidence>
<keyword evidence="4" id="KW-1185">Reference proteome</keyword>
<dbReference type="RefSeq" id="WP_137192471.1">
    <property type="nucleotide sequence ID" value="NZ_CP039964.1"/>
</dbReference>
<dbReference type="OrthoDB" id="9797912at2"/>
<name>A0A4P8EDH7_9RHOB</name>
<evidence type="ECO:0000256" key="1">
    <source>
        <dbReference type="SAM" id="MobiDB-lite"/>
    </source>
</evidence>